<feature type="transmembrane region" description="Helical" evidence="1">
    <location>
        <begin position="94"/>
        <end position="110"/>
    </location>
</feature>
<keyword evidence="1" id="KW-0472">Membrane</keyword>
<dbReference type="AlphaFoldDB" id="A0A2W1NCV0"/>
<proteinExistence type="predicted"/>
<organism evidence="2 3">
    <name type="scientific">Putridiphycobacter roseus</name>
    <dbReference type="NCBI Taxonomy" id="2219161"/>
    <lineage>
        <taxon>Bacteria</taxon>
        <taxon>Pseudomonadati</taxon>
        <taxon>Bacteroidota</taxon>
        <taxon>Flavobacteriia</taxon>
        <taxon>Flavobacteriales</taxon>
        <taxon>Crocinitomicaceae</taxon>
        <taxon>Putridiphycobacter</taxon>
    </lineage>
</organism>
<feature type="transmembrane region" description="Helical" evidence="1">
    <location>
        <begin position="116"/>
        <end position="133"/>
    </location>
</feature>
<gene>
    <name evidence="2" type="ORF">DNU06_08045</name>
</gene>
<feature type="transmembrane region" description="Helical" evidence="1">
    <location>
        <begin position="57"/>
        <end position="82"/>
    </location>
</feature>
<name>A0A2W1NCV0_9FLAO</name>
<evidence type="ECO:0000313" key="3">
    <source>
        <dbReference type="Proteomes" id="UP000249248"/>
    </source>
</evidence>
<protein>
    <recommendedName>
        <fullName evidence="4">DUF4064 domain-containing protein</fullName>
    </recommendedName>
</protein>
<dbReference type="Proteomes" id="UP000249248">
    <property type="component" value="Unassembled WGS sequence"/>
</dbReference>
<keyword evidence="1" id="KW-0812">Transmembrane</keyword>
<keyword evidence="3" id="KW-1185">Reference proteome</keyword>
<sequence>MKANKIAFKLACWSLIIGGIIHTAAEIFSPTNPEMLTRIETMKSFTFQLLGTESSIYSFYLGFSFMMGLLLFSFGMVNFLMLKNSKDEPIPSNILILNSAVTLIGTVLSIQFFFMVPILLIGVAFLGFTFSLIKTKAHAN</sequence>
<dbReference type="RefSeq" id="WP_111062740.1">
    <property type="nucleotide sequence ID" value="NZ_JBHUCU010000016.1"/>
</dbReference>
<dbReference type="NCBIfam" id="NF047765">
    <property type="entry name" value="LIC_13387_fam"/>
    <property type="match status" value="1"/>
</dbReference>
<dbReference type="OrthoDB" id="1467875at2"/>
<evidence type="ECO:0000313" key="2">
    <source>
        <dbReference type="EMBL" id="PZE17215.1"/>
    </source>
</evidence>
<dbReference type="InterPro" id="IPR058068">
    <property type="entry name" value="LIC_13387-like"/>
</dbReference>
<evidence type="ECO:0000256" key="1">
    <source>
        <dbReference type="SAM" id="Phobius"/>
    </source>
</evidence>
<keyword evidence="1" id="KW-1133">Transmembrane helix</keyword>
<reference evidence="2 3" key="1">
    <citation type="submission" date="2018-06" db="EMBL/GenBank/DDBJ databases">
        <title>The draft genome sequence of Crocinitomix sp. SM1701.</title>
        <authorList>
            <person name="Zhang X."/>
        </authorList>
    </citation>
    <scope>NUCLEOTIDE SEQUENCE [LARGE SCALE GENOMIC DNA]</scope>
    <source>
        <strain evidence="2 3">SM1701</strain>
    </source>
</reference>
<comment type="caution">
    <text evidence="2">The sequence shown here is derived from an EMBL/GenBank/DDBJ whole genome shotgun (WGS) entry which is preliminary data.</text>
</comment>
<dbReference type="EMBL" id="QKSB01000004">
    <property type="protein sequence ID" value="PZE17215.1"/>
    <property type="molecule type" value="Genomic_DNA"/>
</dbReference>
<accession>A0A2W1NCV0</accession>
<evidence type="ECO:0008006" key="4">
    <source>
        <dbReference type="Google" id="ProtNLM"/>
    </source>
</evidence>